<dbReference type="InterPro" id="IPR022907">
    <property type="entry name" value="VapC_family"/>
</dbReference>
<keyword evidence="5 6" id="KW-0460">Magnesium</keyword>
<name>A0A1H5CP12_9MICO</name>
<dbReference type="OrthoDB" id="4377304at2"/>
<comment type="function">
    <text evidence="6">Toxic component of a toxin-antitoxin (TA) system. An RNase.</text>
</comment>
<dbReference type="Proteomes" id="UP000199220">
    <property type="component" value="Unassembled WGS sequence"/>
</dbReference>
<dbReference type="InterPro" id="IPR002716">
    <property type="entry name" value="PIN_dom"/>
</dbReference>
<keyword evidence="9" id="KW-1185">Reference proteome</keyword>
<dbReference type="Gene3D" id="3.40.50.1010">
    <property type="entry name" value="5'-nuclease"/>
    <property type="match status" value="1"/>
</dbReference>
<dbReference type="InterPro" id="IPR051619">
    <property type="entry name" value="TypeII_TA_RNase_PINc/VapC"/>
</dbReference>
<keyword evidence="6" id="KW-0800">Toxin</keyword>
<accession>A0A1H5CP12</accession>
<dbReference type="InterPro" id="IPR029060">
    <property type="entry name" value="PIN-like_dom_sf"/>
</dbReference>
<reference evidence="9" key="1">
    <citation type="submission" date="2016-10" db="EMBL/GenBank/DDBJ databases">
        <authorList>
            <person name="Varghese N."/>
            <person name="Submissions S."/>
        </authorList>
    </citation>
    <scope>NUCLEOTIDE SEQUENCE [LARGE SCALE GENOMIC DNA]</scope>
    <source>
        <strain evidence="9">DSM 21368</strain>
    </source>
</reference>
<comment type="similarity">
    <text evidence="6">Belongs to the PINc/VapC protein family.</text>
</comment>
<proteinExistence type="inferred from homology"/>
<sequence>MRVVLDASAGVDAVLANYRGSRVLDAMQGAELLAPCLIDSEVMSALARMERASSISAAEARRGLDAWLRLACERVPSEHLLHDAWSRRAALRVSDAQYVALAAGLGAPLLTCDARLARSPVAGVQIQLIA</sequence>
<keyword evidence="4 6" id="KW-0378">Hydrolase</keyword>
<dbReference type="GO" id="GO:0090729">
    <property type="term" value="F:toxin activity"/>
    <property type="evidence" value="ECO:0007669"/>
    <property type="project" value="UniProtKB-KW"/>
</dbReference>
<dbReference type="AlphaFoldDB" id="A0A1H5CP12"/>
<dbReference type="EMBL" id="FNTX01000001">
    <property type="protein sequence ID" value="SED68376.1"/>
    <property type="molecule type" value="Genomic_DNA"/>
</dbReference>
<keyword evidence="3 6" id="KW-0479">Metal-binding</keyword>
<dbReference type="GO" id="GO:0004540">
    <property type="term" value="F:RNA nuclease activity"/>
    <property type="evidence" value="ECO:0007669"/>
    <property type="project" value="InterPro"/>
</dbReference>
<dbReference type="HAMAP" id="MF_00265">
    <property type="entry name" value="VapC_Nob1"/>
    <property type="match status" value="1"/>
</dbReference>
<dbReference type="RefSeq" id="WP_089771485.1">
    <property type="nucleotide sequence ID" value="NZ_FNTX01000001.1"/>
</dbReference>
<feature type="domain" description="PIN" evidence="7">
    <location>
        <begin position="3"/>
        <end position="118"/>
    </location>
</feature>
<protein>
    <recommendedName>
        <fullName evidence="6">Ribonuclease VapC</fullName>
        <shortName evidence="6">RNase VapC</shortName>
        <ecNumber evidence="6">3.1.-.-</ecNumber>
    </recommendedName>
    <alternativeName>
        <fullName evidence="6">Toxin VapC</fullName>
    </alternativeName>
</protein>
<dbReference type="Pfam" id="PF01850">
    <property type="entry name" value="PIN"/>
    <property type="match status" value="1"/>
</dbReference>
<evidence type="ECO:0000256" key="4">
    <source>
        <dbReference type="ARBA" id="ARBA00022801"/>
    </source>
</evidence>
<organism evidence="8 9">
    <name type="scientific">Ruania alba</name>
    <dbReference type="NCBI Taxonomy" id="648782"/>
    <lineage>
        <taxon>Bacteria</taxon>
        <taxon>Bacillati</taxon>
        <taxon>Actinomycetota</taxon>
        <taxon>Actinomycetes</taxon>
        <taxon>Micrococcales</taxon>
        <taxon>Ruaniaceae</taxon>
        <taxon>Ruania</taxon>
    </lineage>
</organism>
<dbReference type="PANTHER" id="PTHR35901">
    <property type="entry name" value="RIBONUCLEASE VAPC3"/>
    <property type="match status" value="1"/>
</dbReference>
<evidence type="ECO:0000256" key="5">
    <source>
        <dbReference type="ARBA" id="ARBA00022842"/>
    </source>
</evidence>
<dbReference type="EC" id="3.1.-.-" evidence="6"/>
<evidence type="ECO:0000313" key="8">
    <source>
        <dbReference type="EMBL" id="SED68376.1"/>
    </source>
</evidence>
<dbReference type="SUPFAM" id="SSF88723">
    <property type="entry name" value="PIN domain-like"/>
    <property type="match status" value="1"/>
</dbReference>
<evidence type="ECO:0000259" key="7">
    <source>
        <dbReference type="Pfam" id="PF01850"/>
    </source>
</evidence>
<feature type="binding site" evidence="6">
    <location>
        <position position="6"/>
    </location>
    <ligand>
        <name>Mg(2+)</name>
        <dbReference type="ChEBI" id="CHEBI:18420"/>
    </ligand>
</feature>
<dbReference type="GO" id="GO:0000287">
    <property type="term" value="F:magnesium ion binding"/>
    <property type="evidence" value="ECO:0007669"/>
    <property type="project" value="UniProtKB-UniRule"/>
</dbReference>
<dbReference type="STRING" id="648782.SAMN04488554_0428"/>
<keyword evidence="1 6" id="KW-1277">Toxin-antitoxin system</keyword>
<dbReference type="InterPro" id="IPR044153">
    <property type="entry name" value="PIN_Pae0151-like"/>
</dbReference>
<evidence type="ECO:0000313" key="9">
    <source>
        <dbReference type="Proteomes" id="UP000199220"/>
    </source>
</evidence>
<dbReference type="PANTHER" id="PTHR35901:SF1">
    <property type="entry name" value="EXONUCLEASE VAPC9"/>
    <property type="match status" value="1"/>
</dbReference>
<gene>
    <name evidence="6" type="primary">vapC</name>
    <name evidence="8" type="ORF">SAMN04488554_0428</name>
</gene>
<keyword evidence="2 6" id="KW-0540">Nuclease</keyword>
<comment type="cofactor">
    <cofactor evidence="6">
        <name>Mg(2+)</name>
        <dbReference type="ChEBI" id="CHEBI:18420"/>
    </cofactor>
</comment>
<evidence type="ECO:0000256" key="6">
    <source>
        <dbReference type="HAMAP-Rule" id="MF_00265"/>
    </source>
</evidence>
<evidence type="ECO:0000256" key="3">
    <source>
        <dbReference type="ARBA" id="ARBA00022723"/>
    </source>
</evidence>
<dbReference type="CDD" id="cd09873">
    <property type="entry name" value="PIN_Pae0151-like"/>
    <property type="match status" value="1"/>
</dbReference>
<dbReference type="GO" id="GO:0016787">
    <property type="term" value="F:hydrolase activity"/>
    <property type="evidence" value="ECO:0007669"/>
    <property type="project" value="UniProtKB-KW"/>
</dbReference>
<evidence type="ECO:0000256" key="2">
    <source>
        <dbReference type="ARBA" id="ARBA00022722"/>
    </source>
</evidence>
<feature type="binding site" evidence="6">
    <location>
        <position position="95"/>
    </location>
    <ligand>
        <name>Mg(2+)</name>
        <dbReference type="ChEBI" id="CHEBI:18420"/>
    </ligand>
</feature>
<evidence type="ECO:0000256" key="1">
    <source>
        <dbReference type="ARBA" id="ARBA00022649"/>
    </source>
</evidence>